<evidence type="ECO:0000256" key="1">
    <source>
        <dbReference type="ARBA" id="ARBA00004167"/>
    </source>
</evidence>
<keyword evidence="3 6" id="KW-1133">Transmembrane helix</keyword>
<evidence type="ECO:0000313" key="7">
    <source>
        <dbReference type="EMBL" id="GAB1582542.1"/>
    </source>
</evidence>
<keyword evidence="2 6" id="KW-0812">Transmembrane</keyword>
<feature type="region of interest" description="Disordered" evidence="5">
    <location>
        <begin position="1"/>
        <end position="27"/>
    </location>
</feature>
<comment type="caution">
    <text evidence="7">The sequence shown here is derived from an EMBL/GenBank/DDBJ whole genome shotgun (WGS) entry which is preliminary data.</text>
</comment>
<dbReference type="Pfam" id="PF04228">
    <property type="entry name" value="Zn_peptidase"/>
    <property type="match status" value="1"/>
</dbReference>
<protein>
    <submittedName>
        <fullName evidence="7">Neutral zinc metallopeptidase</fullName>
    </submittedName>
</protein>
<evidence type="ECO:0000256" key="6">
    <source>
        <dbReference type="SAM" id="Phobius"/>
    </source>
</evidence>
<accession>A0ABQ0H0U3</accession>
<reference evidence="7 8" key="1">
    <citation type="submission" date="2024-10" db="EMBL/GenBank/DDBJ databases">
        <title>Isolation, draft genome sequencing and identification of Phyllobacterium sp. NSA23, isolated from leaf soil.</title>
        <authorList>
            <person name="Akita H."/>
        </authorList>
    </citation>
    <scope>NUCLEOTIDE SEQUENCE [LARGE SCALE GENOMIC DNA]</scope>
    <source>
        <strain evidence="7 8">NSA23</strain>
    </source>
</reference>
<evidence type="ECO:0000313" key="8">
    <source>
        <dbReference type="Proteomes" id="UP001628091"/>
    </source>
</evidence>
<gene>
    <name evidence="7" type="ORF">PPNSA23_24850</name>
</gene>
<evidence type="ECO:0000256" key="4">
    <source>
        <dbReference type="ARBA" id="ARBA00023136"/>
    </source>
</evidence>
<evidence type="ECO:0000256" key="2">
    <source>
        <dbReference type="ARBA" id="ARBA00022692"/>
    </source>
</evidence>
<feature type="transmembrane region" description="Helical" evidence="6">
    <location>
        <begin position="45"/>
        <end position="64"/>
    </location>
</feature>
<organism evidence="7 8">
    <name type="scientific">Phyllobacterium phragmitis</name>
    <dbReference type="NCBI Taxonomy" id="2670329"/>
    <lineage>
        <taxon>Bacteria</taxon>
        <taxon>Pseudomonadati</taxon>
        <taxon>Pseudomonadota</taxon>
        <taxon>Alphaproteobacteria</taxon>
        <taxon>Hyphomicrobiales</taxon>
        <taxon>Phyllobacteriaceae</taxon>
        <taxon>Phyllobacterium</taxon>
    </lineage>
</organism>
<sequence>MRWQGGRQSDNVEDLRDENAGQQGGLSQGGIGLGGGGFVGPAFQLVRSGGISGIIILVVLFFGMKAIGLDPMQFLLTGNLAPVQTSSQTSGAPTQQRNDEMTQFVRTVLAETEDVWSGIFKANGATYTPPTLVLFSNQVRSACGFASAASGPFYCPGDRKVYIDLSFYNELANRFGASGDFAQAYVLAHEVGHHVQNLLGILPRVNQMRQSMSQDDANKLSVRVELQADCFAGIWGYYTNQEGIVEQGDLEEAINAAHQIGDDTLQKRTQGYVVPETFNHGTSAQRAEWFTRGYNSGKIDACNTFNADI</sequence>
<dbReference type="InterPro" id="IPR007343">
    <property type="entry name" value="Uncharacterised_pept_Zn_put"/>
</dbReference>
<comment type="subcellular location">
    <subcellularLocation>
        <location evidence="1">Membrane</location>
        <topology evidence="1">Single-pass membrane protein</topology>
    </subcellularLocation>
</comment>
<keyword evidence="8" id="KW-1185">Reference proteome</keyword>
<evidence type="ECO:0000256" key="5">
    <source>
        <dbReference type="SAM" id="MobiDB-lite"/>
    </source>
</evidence>
<dbReference type="PANTHER" id="PTHR30168:SF0">
    <property type="entry name" value="INNER MEMBRANE PROTEIN"/>
    <property type="match status" value="1"/>
</dbReference>
<dbReference type="EMBL" id="BAAFZP010000001">
    <property type="protein sequence ID" value="GAB1582542.1"/>
    <property type="molecule type" value="Genomic_DNA"/>
</dbReference>
<evidence type="ECO:0000256" key="3">
    <source>
        <dbReference type="ARBA" id="ARBA00022989"/>
    </source>
</evidence>
<name>A0ABQ0H0U3_9HYPH</name>
<dbReference type="RefSeq" id="WP_183430538.1">
    <property type="nucleotide sequence ID" value="NZ_BAAFZP010000001.1"/>
</dbReference>
<dbReference type="PANTHER" id="PTHR30168">
    <property type="entry name" value="PUTATIVE MEMBRANE PROTEIN YPFJ"/>
    <property type="match status" value="1"/>
</dbReference>
<dbReference type="Proteomes" id="UP001628091">
    <property type="component" value="Unassembled WGS sequence"/>
</dbReference>
<keyword evidence="4 6" id="KW-0472">Membrane</keyword>
<proteinExistence type="predicted"/>